<dbReference type="Proteomes" id="UP000002280">
    <property type="component" value="Chromosome 1"/>
</dbReference>
<dbReference type="InterPro" id="IPR022272">
    <property type="entry name" value="Lipocalin_CS"/>
</dbReference>
<keyword evidence="6" id="KW-1015">Disulfide bond</keyword>
<evidence type="ECO:0000313" key="11">
    <source>
        <dbReference type="Ensembl" id="ENSMODP00000029350.2"/>
    </source>
</evidence>
<evidence type="ECO:0000256" key="8">
    <source>
        <dbReference type="SAM" id="Phobius"/>
    </source>
</evidence>
<dbReference type="STRING" id="13616.ENSMODP00000029350"/>
<dbReference type="InParanoid" id="F6VSN8"/>
<comment type="subcellular location">
    <subcellularLocation>
        <location evidence="1">Secreted</location>
    </subcellularLocation>
</comment>
<dbReference type="PRINTS" id="PR01221">
    <property type="entry name" value="MAJORURINARY"/>
</dbReference>
<keyword evidence="5" id="KW-0494">Milk protein</keyword>
<evidence type="ECO:0000256" key="7">
    <source>
        <dbReference type="RuleBase" id="RU003695"/>
    </source>
</evidence>
<keyword evidence="8" id="KW-0812">Transmembrane</keyword>
<dbReference type="InterPro" id="IPR002345">
    <property type="entry name" value="Lipocalin"/>
</dbReference>
<dbReference type="InterPro" id="IPR002971">
    <property type="entry name" value="Maj_urinary"/>
</dbReference>
<feature type="signal peptide" evidence="9">
    <location>
        <begin position="1"/>
        <end position="20"/>
    </location>
</feature>
<evidence type="ECO:0000256" key="4">
    <source>
        <dbReference type="ARBA" id="ARBA00022729"/>
    </source>
</evidence>
<evidence type="ECO:0000256" key="5">
    <source>
        <dbReference type="ARBA" id="ARBA00022743"/>
    </source>
</evidence>
<accession>F6VSN8</accession>
<evidence type="ECO:0000256" key="2">
    <source>
        <dbReference type="ARBA" id="ARBA00006889"/>
    </source>
</evidence>
<keyword evidence="8" id="KW-1133">Transmembrane helix</keyword>
<reference evidence="11" key="3">
    <citation type="submission" date="2025-09" db="UniProtKB">
        <authorList>
            <consortium name="Ensembl"/>
        </authorList>
    </citation>
    <scope>IDENTIFICATION</scope>
</reference>
<evidence type="ECO:0000256" key="3">
    <source>
        <dbReference type="ARBA" id="ARBA00022525"/>
    </source>
</evidence>
<dbReference type="AlphaFoldDB" id="F6VSN8"/>
<reference evidence="11" key="2">
    <citation type="submission" date="2025-08" db="UniProtKB">
        <authorList>
            <consortium name="Ensembl"/>
        </authorList>
    </citation>
    <scope>IDENTIFICATION</scope>
</reference>
<organism evidence="11 12">
    <name type="scientific">Monodelphis domestica</name>
    <name type="common">Gray short-tailed opossum</name>
    <dbReference type="NCBI Taxonomy" id="13616"/>
    <lineage>
        <taxon>Eukaryota</taxon>
        <taxon>Metazoa</taxon>
        <taxon>Chordata</taxon>
        <taxon>Craniata</taxon>
        <taxon>Vertebrata</taxon>
        <taxon>Euteleostomi</taxon>
        <taxon>Mammalia</taxon>
        <taxon>Metatheria</taxon>
        <taxon>Didelphimorphia</taxon>
        <taxon>Didelphidae</taxon>
        <taxon>Monodelphis</taxon>
    </lineage>
</organism>
<dbReference type="PANTHER" id="PTHR11430">
    <property type="entry name" value="LIPOCALIN"/>
    <property type="match status" value="1"/>
</dbReference>
<dbReference type="InterPro" id="IPR012674">
    <property type="entry name" value="Calycin"/>
</dbReference>
<feature type="chain" id="PRO_5023890593" description="Lipocalin/cytosolic fatty-acid binding domain-containing protein" evidence="9">
    <location>
        <begin position="21"/>
        <end position="189"/>
    </location>
</feature>
<keyword evidence="3" id="KW-0964">Secreted</keyword>
<sequence length="189" mass="21409">EKMKILLLTLGLALVCGLQALNNNLGDDASKLSGEWYTVALCSNVTSKIEKGGSLRIFVKNISEHDNMLTAILLKRENGKCVQFLVTTQTGDDRQMYFMHNYEGKNFITVALGVLQISLCFYLVYFLCEQWLHLVTLGSHTPDLPNDIKEKFEEICEKFRIRKDQIIDLTNDGKLCTSPLSYSPFFLGD</sequence>
<dbReference type="FunCoup" id="F6VSN8">
    <property type="interactions" value="112"/>
</dbReference>
<dbReference type="GO" id="GO:0005615">
    <property type="term" value="C:extracellular space"/>
    <property type="evidence" value="ECO:0000318"/>
    <property type="project" value="GO_Central"/>
</dbReference>
<keyword evidence="8" id="KW-0472">Membrane</keyword>
<evidence type="ECO:0000256" key="1">
    <source>
        <dbReference type="ARBA" id="ARBA00004613"/>
    </source>
</evidence>
<dbReference type="Ensembl" id="ENSMODT00000030924.2">
    <property type="protein sequence ID" value="ENSMODP00000029350.2"/>
    <property type="gene ID" value="ENSMODG00000023295.2"/>
</dbReference>
<dbReference type="PROSITE" id="PS00213">
    <property type="entry name" value="LIPOCALIN"/>
    <property type="match status" value="1"/>
</dbReference>
<protein>
    <recommendedName>
        <fullName evidence="10">Lipocalin/cytosolic fatty-acid binding domain-containing protein</fullName>
    </recommendedName>
</protein>
<dbReference type="PANTHER" id="PTHR11430:SF76">
    <property type="entry name" value="MAJOR URINARY PROTEIN 1-RELATED"/>
    <property type="match status" value="1"/>
</dbReference>
<dbReference type="HOGENOM" id="CLU_094061_4_0_1"/>
<evidence type="ECO:0000256" key="9">
    <source>
        <dbReference type="SAM" id="SignalP"/>
    </source>
</evidence>
<evidence type="ECO:0000259" key="10">
    <source>
        <dbReference type="Pfam" id="PF00061"/>
    </source>
</evidence>
<comment type="similarity">
    <text evidence="2 7">Belongs to the calycin superfamily. Lipocalin family.</text>
</comment>
<name>F6VSN8_MONDO</name>
<feature type="domain" description="Lipocalin/cytosolic fatty-acid binding" evidence="10">
    <location>
        <begin position="33"/>
        <end position="170"/>
    </location>
</feature>
<dbReference type="Gene3D" id="2.40.128.20">
    <property type="match status" value="1"/>
</dbReference>
<reference evidence="11 12" key="1">
    <citation type="journal article" date="2007" name="Nature">
        <title>Genome of the marsupial Monodelphis domestica reveals innovation in non-coding sequences.</title>
        <authorList>
            <person name="Mikkelsen T.S."/>
            <person name="Wakefield M.J."/>
            <person name="Aken B."/>
            <person name="Amemiya C.T."/>
            <person name="Chang J.L."/>
            <person name="Duke S."/>
            <person name="Garber M."/>
            <person name="Gentles A.J."/>
            <person name="Goodstadt L."/>
            <person name="Heger A."/>
            <person name="Jurka J."/>
            <person name="Kamal M."/>
            <person name="Mauceli E."/>
            <person name="Searle S.M."/>
            <person name="Sharpe T."/>
            <person name="Baker M.L."/>
            <person name="Batzer M.A."/>
            <person name="Benos P.V."/>
            <person name="Belov K."/>
            <person name="Clamp M."/>
            <person name="Cook A."/>
            <person name="Cuff J."/>
            <person name="Das R."/>
            <person name="Davidow L."/>
            <person name="Deakin J.E."/>
            <person name="Fazzari M.J."/>
            <person name="Glass J.L."/>
            <person name="Grabherr M."/>
            <person name="Greally J.M."/>
            <person name="Gu W."/>
            <person name="Hore T.A."/>
            <person name="Huttley G.A."/>
            <person name="Kleber M."/>
            <person name="Jirtle R.L."/>
            <person name="Koina E."/>
            <person name="Lee J.T."/>
            <person name="Mahony S."/>
            <person name="Marra M.A."/>
            <person name="Miller R.D."/>
            <person name="Nicholls R.D."/>
            <person name="Oda M."/>
            <person name="Papenfuss A.T."/>
            <person name="Parra Z.E."/>
            <person name="Pollock D.D."/>
            <person name="Ray D.A."/>
            <person name="Schein J.E."/>
            <person name="Speed T.P."/>
            <person name="Thompson K."/>
            <person name="VandeBerg J.L."/>
            <person name="Wade C.M."/>
            <person name="Walker J.A."/>
            <person name="Waters P.D."/>
            <person name="Webber C."/>
            <person name="Weidman J.R."/>
            <person name="Xie X."/>
            <person name="Zody M.C."/>
            <person name="Baldwin J."/>
            <person name="Abdouelleil A."/>
            <person name="Abdulkadir J."/>
            <person name="Abebe A."/>
            <person name="Abera B."/>
            <person name="Abreu J."/>
            <person name="Acer S.C."/>
            <person name="Aftuck L."/>
            <person name="Alexander A."/>
            <person name="An P."/>
            <person name="Anderson E."/>
            <person name="Anderson S."/>
            <person name="Arachi H."/>
            <person name="Azer M."/>
            <person name="Bachantsang P."/>
            <person name="Barry A."/>
            <person name="Bayul T."/>
            <person name="Berlin A."/>
            <person name="Bessette D."/>
            <person name="Bloom T."/>
            <person name="Bloom T."/>
            <person name="Boguslavskiy L."/>
            <person name="Bonnet C."/>
            <person name="Boukhgalter B."/>
            <person name="Bourzgui I."/>
            <person name="Brown A."/>
            <person name="Cahill P."/>
            <person name="Channer S."/>
            <person name="Cheshatsang Y."/>
            <person name="Chuda L."/>
            <person name="Citroen M."/>
            <person name="Collymore A."/>
            <person name="Cooke P."/>
            <person name="Costello M."/>
            <person name="D'Aco K."/>
            <person name="Daza R."/>
            <person name="De Haan G."/>
            <person name="DeGray S."/>
            <person name="DeMaso C."/>
            <person name="Dhargay N."/>
            <person name="Dooley K."/>
            <person name="Dooley E."/>
            <person name="Doricent M."/>
            <person name="Dorje P."/>
            <person name="Dorjee K."/>
            <person name="Dupes A."/>
            <person name="Elong R."/>
            <person name="Falk J."/>
            <person name="Farina A."/>
            <person name="Faro S."/>
            <person name="Ferguson D."/>
            <person name="Fisher S."/>
            <person name="Foley C.D."/>
            <person name="Franke A."/>
            <person name="Friedrich D."/>
            <person name="Gadbois L."/>
            <person name="Gearin G."/>
            <person name="Gearin C.R."/>
            <person name="Giannoukos G."/>
            <person name="Goode T."/>
            <person name="Graham J."/>
            <person name="Grandbois E."/>
            <person name="Grewal S."/>
            <person name="Gyaltsen K."/>
            <person name="Hafez N."/>
            <person name="Hagos B."/>
            <person name="Hall J."/>
            <person name="Henson C."/>
            <person name="Hollinger A."/>
            <person name="Honan T."/>
            <person name="Huard M.D."/>
            <person name="Hughes L."/>
            <person name="Hurhula B."/>
            <person name="Husby M.E."/>
            <person name="Kamat A."/>
            <person name="Kanga B."/>
            <person name="Kashin S."/>
            <person name="Khazanovich D."/>
            <person name="Kisner P."/>
            <person name="Lance K."/>
            <person name="Lara M."/>
            <person name="Lee W."/>
            <person name="Lennon N."/>
            <person name="Letendre F."/>
            <person name="LeVine R."/>
            <person name="Lipovsky A."/>
            <person name="Liu X."/>
            <person name="Liu J."/>
            <person name="Liu S."/>
            <person name="Lokyitsang T."/>
            <person name="Lokyitsang Y."/>
            <person name="Lubonja R."/>
            <person name="Lui A."/>
            <person name="MacDonald P."/>
            <person name="Magnisalis V."/>
            <person name="Maru K."/>
            <person name="Matthews C."/>
            <person name="McCusker W."/>
            <person name="McDonough S."/>
            <person name="Mehta T."/>
            <person name="Meldrim J."/>
            <person name="Meneus L."/>
            <person name="Mihai O."/>
            <person name="Mihalev A."/>
            <person name="Mihova T."/>
            <person name="Mittelman R."/>
            <person name="Mlenga V."/>
            <person name="Montmayeur A."/>
            <person name="Mulrain L."/>
            <person name="Navidi A."/>
            <person name="Naylor J."/>
            <person name="Negash T."/>
            <person name="Nguyen T."/>
            <person name="Nguyen N."/>
            <person name="Nicol R."/>
            <person name="Norbu C."/>
            <person name="Norbu N."/>
            <person name="Novod N."/>
            <person name="O'Neill B."/>
            <person name="Osman S."/>
            <person name="Markiewicz E."/>
            <person name="Oyono O.L."/>
            <person name="Patti C."/>
            <person name="Phunkhang P."/>
            <person name="Pierre F."/>
            <person name="Priest M."/>
            <person name="Raghuraman S."/>
            <person name="Rege F."/>
            <person name="Reyes R."/>
            <person name="Rise C."/>
            <person name="Rogov P."/>
            <person name="Ross K."/>
            <person name="Ryan E."/>
            <person name="Settipalli S."/>
            <person name="Shea T."/>
            <person name="Sherpa N."/>
            <person name="Shi L."/>
            <person name="Shih D."/>
            <person name="Sparrow T."/>
            <person name="Spaulding J."/>
            <person name="Stalker J."/>
            <person name="Stange-Thomann N."/>
            <person name="Stavropoulos S."/>
            <person name="Stone C."/>
            <person name="Strader C."/>
            <person name="Tesfaye S."/>
            <person name="Thomson T."/>
            <person name="Thoulutsang Y."/>
            <person name="Thoulutsang D."/>
            <person name="Topham K."/>
            <person name="Topping I."/>
            <person name="Tsamla T."/>
            <person name="Vassiliev H."/>
            <person name="Vo A."/>
            <person name="Wangchuk T."/>
            <person name="Wangdi T."/>
            <person name="Weiand M."/>
            <person name="Wilkinson J."/>
            <person name="Wilson A."/>
            <person name="Yadav S."/>
            <person name="Young G."/>
            <person name="Yu Q."/>
            <person name="Zembek L."/>
            <person name="Zhong D."/>
            <person name="Zimmer A."/>
            <person name="Zwirko Z."/>
            <person name="Jaffe D.B."/>
            <person name="Alvarez P."/>
            <person name="Brockman W."/>
            <person name="Butler J."/>
            <person name="Chin C."/>
            <person name="Gnerre S."/>
            <person name="MacCallum I."/>
            <person name="Graves J.A."/>
            <person name="Ponting C.P."/>
            <person name="Breen M."/>
            <person name="Samollow P.B."/>
            <person name="Lander E.S."/>
            <person name="Lindblad-Toh K."/>
        </authorList>
    </citation>
    <scope>NUCLEOTIDE SEQUENCE [LARGE SCALE GENOMIC DNA]</scope>
</reference>
<evidence type="ECO:0000256" key="6">
    <source>
        <dbReference type="ARBA" id="ARBA00023157"/>
    </source>
</evidence>
<keyword evidence="4 9" id="KW-0732">Signal</keyword>
<dbReference type="OMA" id="ISEHDNM"/>
<evidence type="ECO:0000313" key="12">
    <source>
        <dbReference type="Proteomes" id="UP000002280"/>
    </source>
</evidence>
<dbReference type="Pfam" id="PF00061">
    <property type="entry name" value="Lipocalin"/>
    <property type="match status" value="1"/>
</dbReference>
<dbReference type="GO" id="GO:0036094">
    <property type="term" value="F:small molecule binding"/>
    <property type="evidence" value="ECO:0007669"/>
    <property type="project" value="InterPro"/>
</dbReference>
<proteinExistence type="inferred from homology"/>
<dbReference type="GeneTree" id="ENSGT01050000244868"/>
<feature type="transmembrane region" description="Helical" evidence="8">
    <location>
        <begin position="107"/>
        <end position="128"/>
    </location>
</feature>
<keyword evidence="12" id="KW-1185">Reference proteome</keyword>
<dbReference type="InterPro" id="IPR000566">
    <property type="entry name" value="Lipocln_cytosolic_FA-bd_dom"/>
</dbReference>
<dbReference type="SUPFAM" id="SSF50814">
    <property type="entry name" value="Lipocalins"/>
    <property type="match status" value="1"/>
</dbReference>